<dbReference type="Pfam" id="PF13750">
    <property type="entry name" value="Big_3_3"/>
    <property type="match status" value="1"/>
</dbReference>
<dbReference type="RefSeq" id="WP_090163722.1">
    <property type="nucleotide sequence ID" value="NZ_FMWK01000016.1"/>
</dbReference>
<proteinExistence type="predicted"/>
<keyword evidence="2" id="KW-0812">Transmembrane</keyword>
<evidence type="ECO:0000259" key="3">
    <source>
        <dbReference type="Pfam" id="PF13750"/>
    </source>
</evidence>
<evidence type="ECO:0000313" key="5">
    <source>
        <dbReference type="Proteomes" id="UP000199428"/>
    </source>
</evidence>
<accession>A0A1G5S348</accession>
<feature type="region of interest" description="Disordered" evidence="1">
    <location>
        <begin position="21"/>
        <end position="125"/>
    </location>
</feature>
<evidence type="ECO:0000256" key="1">
    <source>
        <dbReference type="SAM" id="MobiDB-lite"/>
    </source>
</evidence>
<keyword evidence="2" id="KW-0472">Membrane</keyword>
<dbReference type="EMBL" id="FMWK01000016">
    <property type="protein sequence ID" value="SCZ80736.1"/>
    <property type="molecule type" value="Genomic_DNA"/>
</dbReference>
<feature type="transmembrane region" description="Helical" evidence="2">
    <location>
        <begin position="1422"/>
        <end position="1441"/>
    </location>
</feature>
<organism evidence="4 5">
    <name type="scientific">Pseudobutyrivibrio xylanivorans</name>
    <dbReference type="NCBI Taxonomy" id="185007"/>
    <lineage>
        <taxon>Bacteria</taxon>
        <taxon>Bacillati</taxon>
        <taxon>Bacillota</taxon>
        <taxon>Clostridia</taxon>
        <taxon>Lachnospirales</taxon>
        <taxon>Lachnospiraceae</taxon>
        <taxon>Pseudobutyrivibrio</taxon>
    </lineage>
</organism>
<feature type="compositionally biased region" description="Polar residues" evidence="1">
    <location>
        <begin position="53"/>
        <end position="69"/>
    </location>
</feature>
<sequence length="1446" mass="158955">MLSALLFSNTAVYADSVVEGEQPSNEVVSETGNTDSLSSTTSSNSSNNLNDTVSGTDITEDSNSNTTIENTDDSSERTVSLDLSNDSSETLDMAAMLSESKVEKKQEKSEEEKKKEEEEKKKKEEEERQAHAWDCYWGNHTWEKQDELHTFTWRDGVHYHEDVYKCKYCSEVKYENRQRCTFEGDFEYDPCFSNELRDGKYYHIESRACTVCNEQKETQYVECTGTTFTYESNGSHTHKATGTCSVCGNEFHFTEECNFVPVSGNENLKRCDKAGCLNFEDCRNTTPEITVAPSLVGGGEGTYDEDIQCIIFDEQMQIEITAKIEALNDETLADVKDALYAELCVTSNNHSESIKIAPTSFKNGVAVFNWTSAETYSNTAYISGVRVEYSLGEKLKDGSRSGINRSGNNSQALNYILRNVSEECAVSGFSSKVTGGKGFVLNENNINNKWYSKSVKGEDLTITYTGKTTSPVNANTATITEVDASGKAISSAIKATVSTEAKREIVGYWFIFPIVDVVYKNTIQAVVPANVDGEHIYRVTFDVHGHKYHSEDIRTYVDNTAPSFKTPAYKSDADRLNGKYYKKDVETSVKVSDANLSTCSYIEVSGQKSYLQAGEDKISLNVTGEGVHKLTGTIYDLAGNGTAITGESEFIIDKTAPTFEEPVYTSGAEKLNGKYYNKDVVVSVKVADLYLDQKSYIEVSGNKASLKADTDTIKLNVAGEGEHKLTGKIYDLAGNCTEIKNQDEFIIDKTAPKLKITFDNHNFKNEKYYNAARTATFVLTDKYIDDKEANMNLVTVNAKEGAATVNKMTGSNGKYTGTIEFKQDGFYSIGEIKFVDKAGNPFEFADDSDSAYNKEFVIDKTAPTVKVSFDNHDVKHEKYYKADRTATFVFEDRNIDSREATMSKVQIIAKEGSATVHEMTGSNGKYTGSIVFDKDGIYSIGELTFEDKAGNKYVFAEGNEDGYNAEFVIDKTVPVIDVDFDNNSSLNGNYFKAARKAELTFTEKNFTADQVTITKNSAEQNAVPAVKGYSSSDLKNVTHILFDTDGRYGFNIVVEDKAGNLSEKYVSEDFVIDMTLPELEISGVEDMSANNGKVAPVVVSKDTNLTDACTEISLVGSNRGKVSPSITKTSGTEQFTYAFADMAHDKENDDLYTLSVKLTDLAGNTVEKTVKYSLNRHGSIFVLSDATKAMVDGYYVTKPQDVVITEINVDAVTKKEVSVAFDGSVKELREGASFTTDDKTNSNGWHSISYNVGKANFNKDGIYSVTVFSEDKASNKQSNQSKDAQVEFLLDKTAPSVIVSGLEDGGIYEEESHDFSVNAADTIGVTDMKVYLNDEKLASFTASELNENGGTAVLTIPTMDDYQKVTIQCSDVAGNVTKLEYNNLLVSVKAEELLLEDNLTPTAKLDAGMPAVAAALSSTKTLAVVGVIAVAALVLAGAFAFKKRKH</sequence>
<name>A0A1G5S348_PSEXY</name>
<evidence type="ECO:0000256" key="2">
    <source>
        <dbReference type="SAM" id="Phobius"/>
    </source>
</evidence>
<dbReference type="Proteomes" id="UP000199428">
    <property type="component" value="Unassembled WGS sequence"/>
</dbReference>
<reference evidence="4 5" key="1">
    <citation type="submission" date="2016-10" db="EMBL/GenBank/DDBJ databases">
        <authorList>
            <person name="de Groot N.N."/>
        </authorList>
    </citation>
    <scope>NUCLEOTIDE SEQUENCE [LARGE SCALE GENOMIC DNA]</scope>
    <source>
        <strain evidence="4 5">DSM 10317</strain>
    </source>
</reference>
<evidence type="ECO:0000313" key="4">
    <source>
        <dbReference type="EMBL" id="SCZ80736.1"/>
    </source>
</evidence>
<feature type="compositionally biased region" description="Low complexity" evidence="1">
    <location>
        <begin position="33"/>
        <end position="52"/>
    </location>
</feature>
<feature type="domain" description="Ig-like" evidence="3">
    <location>
        <begin position="1045"/>
        <end position="1173"/>
    </location>
</feature>
<protein>
    <submittedName>
        <fullName evidence="4">Ig-like domain (Group 3)</fullName>
    </submittedName>
</protein>
<keyword evidence="2" id="KW-1133">Transmembrane helix</keyword>
<feature type="compositionally biased region" description="Polar residues" evidence="1">
    <location>
        <begin position="22"/>
        <end position="32"/>
    </location>
</feature>
<feature type="compositionally biased region" description="Polar residues" evidence="1">
    <location>
        <begin position="77"/>
        <end position="90"/>
    </location>
</feature>
<feature type="compositionally biased region" description="Basic and acidic residues" evidence="1">
    <location>
        <begin position="100"/>
        <end position="125"/>
    </location>
</feature>
<dbReference type="InterPro" id="IPR022038">
    <property type="entry name" value="Ig-like_bact"/>
</dbReference>
<gene>
    <name evidence="4" type="ORF">SAMN02910350_02450</name>
</gene>